<keyword evidence="3" id="KW-1185">Reference proteome</keyword>
<keyword evidence="1" id="KW-0472">Membrane</keyword>
<dbReference type="OrthoDB" id="894278at2"/>
<sequence length="130" mass="15202">MRNYVFHYPHYFRYFGLTLLVLSVGILIYRFTSFGIFDLTAFCTPAAFSMVFIYFSKEKQNDERVVLLKFKALALAIPIAGLIFVLLDFSVNRTGYSIETDSWYSHSAFEYLTLALILAFAIFHFLKFRE</sequence>
<feature type="transmembrane region" description="Helical" evidence="1">
    <location>
        <begin position="35"/>
        <end position="55"/>
    </location>
</feature>
<dbReference type="RefSeq" id="WP_055146111.1">
    <property type="nucleotide sequence ID" value="NZ_JXSZ01000006.1"/>
</dbReference>
<evidence type="ECO:0000313" key="2">
    <source>
        <dbReference type="EMBL" id="KPM48467.1"/>
    </source>
</evidence>
<evidence type="ECO:0000313" key="3">
    <source>
        <dbReference type="Proteomes" id="UP000050454"/>
    </source>
</evidence>
<dbReference type="STRING" id="1605367.AFM12_07500"/>
<proteinExistence type="predicted"/>
<keyword evidence="1" id="KW-1133">Transmembrane helix</keyword>
<dbReference type="Proteomes" id="UP000050454">
    <property type="component" value="Unassembled WGS sequence"/>
</dbReference>
<feature type="transmembrane region" description="Helical" evidence="1">
    <location>
        <begin position="107"/>
        <end position="126"/>
    </location>
</feature>
<feature type="transmembrane region" description="Helical" evidence="1">
    <location>
        <begin position="12"/>
        <end position="29"/>
    </location>
</feature>
<dbReference type="AlphaFoldDB" id="A0A0P7C7Q5"/>
<protein>
    <submittedName>
        <fullName evidence="2">Uncharacterized protein</fullName>
    </submittedName>
</protein>
<gene>
    <name evidence="2" type="ORF">AFM12_07500</name>
</gene>
<comment type="caution">
    <text evidence="2">The sequence shown here is derived from an EMBL/GenBank/DDBJ whole genome shotgun (WGS) entry which is preliminary data.</text>
</comment>
<organism evidence="2 3">
    <name type="scientific">Jiulongibacter sediminis</name>
    <dbReference type="NCBI Taxonomy" id="1605367"/>
    <lineage>
        <taxon>Bacteria</taxon>
        <taxon>Pseudomonadati</taxon>
        <taxon>Bacteroidota</taxon>
        <taxon>Cytophagia</taxon>
        <taxon>Cytophagales</taxon>
        <taxon>Leadbetterellaceae</taxon>
        <taxon>Jiulongibacter</taxon>
    </lineage>
</organism>
<feature type="transmembrane region" description="Helical" evidence="1">
    <location>
        <begin position="67"/>
        <end position="87"/>
    </location>
</feature>
<accession>A0A0P7C7Q5</accession>
<reference evidence="2 3" key="1">
    <citation type="submission" date="2015-07" db="EMBL/GenBank/DDBJ databases">
        <title>The draft genome sequence of Leadbetterella sp. JN14-9.</title>
        <authorList>
            <person name="Liu Y."/>
            <person name="Du J."/>
            <person name="Shao Z."/>
        </authorList>
    </citation>
    <scope>NUCLEOTIDE SEQUENCE [LARGE SCALE GENOMIC DNA]</scope>
    <source>
        <strain evidence="2 3">JN14-9</strain>
    </source>
</reference>
<evidence type="ECO:0000256" key="1">
    <source>
        <dbReference type="SAM" id="Phobius"/>
    </source>
</evidence>
<keyword evidence="1" id="KW-0812">Transmembrane</keyword>
<name>A0A0P7C7Q5_9BACT</name>
<dbReference type="EMBL" id="LGTQ01000006">
    <property type="protein sequence ID" value="KPM48467.1"/>
    <property type="molecule type" value="Genomic_DNA"/>
</dbReference>